<gene>
    <name evidence="2" type="ORF">Dda_7032</name>
</gene>
<reference evidence="2" key="1">
    <citation type="submission" date="2023-01" db="EMBL/GenBank/DDBJ databases">
        <title>The chitinases involved in constricting ring structure development in the nematode-trapping fungus Drechslerella dactyloides.</title>
        <authorList>
            <person name="Wang R."/>
            <person name="Zhang L."/>
            <person name="Tang P."/>
            <person name="Li S."/>
            <person name="Liang L."/>
        </authorList>
    </citation>
    <scope>NUCLEOTIDE SEQUENCE</scope>
    <source>
        <strain evidence="2">YMF1.00031</strain>
    </source>
</reference>
<organism evidence="2 3">
    <name type="scientific">Drechslerella dactyloides</name>
    <name type="common">Nematode-trapping fungus</name>
    <name type="synonym">Arthrobotrys dactyloides</name>
    <dbReference type="NCBI Taxonomy" id="74499"/>
    <lineage>
        <taxon>Eukaryota</taxon>
        <taxon>Fungi</taxon>
        <taxon>Dikarya</taxon>
        <taxon>Ascomycota</taxon>
        <taxon>Pezizomycotina</taxon>
        <taxon>Orbiliomycetes</taxon>
        <taxon>Orbiliales</taxon>
        <taxon>Orbiliaceae</taxon>
        <taxon>Drechslerella</taxon>
    </lineage>
</organism>
<proteinExistence type="predicted"/>
<dbReference type="Proteomes" id="UP001221413">
    <property type="component" value="Unassembled WGS sequence"/>
</dbReference>
<comment type="caution">
    <text evidence="2">The sequence shown here is derived from an EMBL/GenBank/DDBJ whole genome shotgun (WGS) entry which is preliminary data.</text>
</comment>
<evidence type="ECO:0000313" key="3">
    <source>
        <dbReference type="Proteomes" id="UP001221413"/>
    </source>
</evidence>
<feature type="compositionally biased region" description="Polar residues" evidence="1">
    <location>
        <begin position="1"/>
        <end position="15"/>
    </location>
</feature>
<name>A0AAD6IXC6_DREDA</name>
<feature type="compositionally biased region" description="Pro residues" evidence="1">
    <location>
        <begin position="27"/>
        <end position="44"/>
    </location>
</feature>
<protein>
    <submittedName>
        <fullName evidence="2">Uncharacterized protein</fullName>
    </submittedName>
</protein>
<evidence type="ECO:0000313" key="2">
    <source>
        <dbReference type="EMBL" id="KAJ6258117.1"/>
    </source>
</evidence>
<sequence length="253" mass="27662">MYNSRGRSASNNDIPTSKGKKPEVLPKTPPPSSQKSPSAPPPVSPNDQEDFENIDIVDYESVWRTSNWCIENIHNIPLRWNPKPGKPGDFIFGRPDAEEAYSVAFIGQVISHSLAAPNDWGKHGISIKLSENTLAAWKRVVDSCPHEGTVAPVFAGNIRANQSAYGPEPFKPVTDARPSPLAIEDLPDFNPAKLKPGTTVAIHTQLSTYTISGLAGKYKPGKSSICARLQEVFVLNTTTVLPSPRKRKRVDDD</sequence>
<accession>A0AAD6IXC6</accession>
<feature type="region of interest" description="Disordered" evidence="1">
    <location>
        <begin position="1"/>
        <end position="50"/>
    </location>
</feature>
<keyword evidence="3" id="KW-1185">Reference proteome</keyword>
<dbReference type="EMBL" id="JAQGDS010000009">
    <property type="protein sequence ID" value="KAJ6258117.1"/>
    <property type="molecule type" value="Genomic_DNA"/>
</dbReference>
<dbReference type="AlphaFoldDB" id="A0AAD6IXC6"/>
<evidence type="ECO:0000256" key="1">
    <source>
        <dbReference type="SAM" id="MobiDB-lite"/>
    </source>
</evidence>